<organism evidence="2 3">
    <name type="scientific">Centaurea solstitialis</name>
    <name type="common">yellow star-thistle</name>
    <dbReference type="NCBI Taxonomy" id="347529"/>
    <lineage>
        <taxon>Eukaryota</taxon>
        <taxon>Viridiplantae</taxon>
        <taxon>Streptophyta</taxon>
        <taxon>Embryophyta</taxon>
        <taxon>Tracheophyta</taxon>
        <taxon>Spermatophyta</taxon>
        <taxon>Magnoliopsida</taxon>
        <taxon>eudicotyledons</taxon>
        <taxon>Gunneridae</taxon>
        <taxon>Pentapetalae</taxon>
        <taxon>asterids</taxon>
        <taxon>campanulids</taxon>
        <taxon>Asterales</taxon>
        <taxon>Asteraceae</taxon>
        <taxon>Carduoideae</taxon>
        <taxon>Cardueae</taxon>
        <taxon>Centaureinae</taxon>
        <taxon>Centaurea</taxon>
    </lineage>
</organism>
<dbReference type="GO" id="GO:0009786">
    <property type="term" value="P:regulation of asymmetric cell division"/>
    <property type="evidence" value="ECO:0007669"/>
    <property type="project" value="InterPro"/>
</dbReference>
<keyword evidence="3" id="KW-1185">Reference proteome</keyword>
<gene>
    <name evidence="2" type="ORF">OSB04_018187</name>
</gene>
<dbReference type="InterPro" id="IPR040378">
    <property type="entry name" value="BASL"/>
</dbReference>
<sequence>METKTEIKPILLFGPVRFFPVEMETITDIEPISVFDSVRFFSIEMETKTEIKPILVFGPVRFFPVEMETITDIEPISVFDLSPVEEVPDIPVVGNEAEEPGRSIQTTNESMTEENNALNLNNGKPETGSSLHGFQTPDNVDELSIEAPKHLDEASDNVANVYPLQHGDGGESSFSVAGPVSGRITYSGPIPFSGSISIRSDSSTTSTRSFAFPVLQTEWNSSPVRMAKADRRRLQKHRGWRHGYHDQRFLSPGHMITRKLMLQKTVEEYKNQDLAFDNDQKGALSNDVQENGEEAMVNGAKRFDPTHFSTMDYSHVTRRHPIHNNQFPKPKNSP</sequence>
<feature type="region of interest" description="Disordered" evidence="1">
    <location>
        <begin position="94"/>
        <end position="134"/>
    </location>
</feature>
<comment type="caution">
    <text evidence="2">The sequence shown here is derived from an EMBL/GenBank/DDBJ whole genome shotgun (WGS) entry which is preliminary data.</text>
</comment>
<dbReference type="PANTHER" id="PTHR33914:SF2">
    <property type="entry name" value="OS02G0582100 PROTEIN"/>
    <property type="match status" value="1"/>
</dbReference>
<name>A0AA38TMD6_9ASTR</name>
<dbReference type="Proteomes" id="UP001172457">
    <property type="component" value="Chromosome 4"/>
</dbReference>
<dbReference type="PANTHER" id="PTHR33914">
    <property type="entry name" value="18S PRE-RIBOSOMAL ASSEMBLY PROTEIN GAR2-LIKE PROTEIN"/>
    <property type="match status" value="1"/>
</dbReference>
<evidence type="ECO:0000313" key="3">
    <source>
        <dbReference type="Proteomes" id="UP001172457"/>
    </source>
</evidence>
<dbReference type="EMBL" id="JARYMX010000004">
    <property type="protein sequence ID" value="KAJ9554142.1"/>
    <property type="molecule type" value="Genomic_DNA"/>
</dbReference>
<protein>
    <submittedName>
        <fullName evidence="2">Uncharacterized protein</fullName>
    </submittedName>
</protein>
<dbReference type="AlphaFoldDB" id="A0AA38TMD6"/>
<evidence type="ECO:0000313" key="2">
    <source>
        <dbReference type="EMBL" id="KAJ9554142.1"/>
    </source>
</evidence>
<proteinExistence type="predicted"/>
<accession>A0AA38TMD6</accession>
<feature type="compositionally biased region" description="Polar residues" evidence="1">
    <location>
        <begin position="103"/>
        <end position="134"/>
    </location>
</feature>
<reference evidence="2" key="1">
    <citation type="submission" date="2023-03" db="EMBL/GenBank/DDBJ databases">
        <title>Chromosome-scale reference genome and RAD-based genetic map of yellow starthistle (Centaurea solstitialis) reveal putative structural variation and QTLs associated with invader traits.</title>
        <authorList>
            <person name="Reatini B."/>
            <person name="Cang F.A."/>
            <person name="Jiang Q."/>
            <person name="Mckibben M.T.W."/>
            <person name="Barker M.S."/>
            <person name="Rieseberg L.H."/>
            <person name="Dlugosch K.M."/>
        </authorList>
    </citation>
    <scope>NUCLEOTIDE SEQUENCE</scope>
    <source>
        <strain evidence="2">CAN-66</strain>
        <tissue evidence="2">Leaf</tissue>
    </source>
</reference>
<evidence type="ECO:0000256" key="1">
    <source>
        <dbReference type="SAM" id="MobiDB-lite"/>
    </source>
</evidence>